<organism evidence="5">
    <name type="scientific">uncultured marine thaumarchaeote KM3_06_C02</name>
    <dbReference type="NCBI Taxonomy" id="1455976"/>
    <lineage>
        <taxon>Archaea</taxon>
        <taxon>Nitrososphaerota</taxon>
        <taxon>environmental samples</taxon>
    </lineage>
</organism>
<dbReference type="GO" id="GO:0043200">
    <property type="term" value="P:response to amino acid"/>
    <property type="evidence" value="ECO:0007669"/>
    <property type="project" value="TreeGrafter"/>
</dbReference>
<dbReference type="SUPFAM" id="SSF54909">
    <property type="entry name" value="Dimeric alpha+beta barrel"/>
    <property type="match status" value="1"/>
</dbReference>
<evidence type="ECO:0000256" key="2">
    <source>
        <dbReference type="ARBA" id="ARBA00023125"/>
    </source>
</evidence>
<dbReference type="PANTHER" id="PTHR30154:SF34">
    <property type="entry name" value="TRANSCRIPTIONAL REGULATOR AZLB"/>
    <property type="match status" value="1"/>
</dbReference>
<dbReference type="InterPro" id="IPR036390">
    <property type="entry name" value="WH_DNA-bd_sf"/>
</dbReference>
<evidence type="ECO:0000313" key="5">
    <source>
        <dbReference type="EMBL" id="AIE98679.1"/>
    </source>
</evidence>
<keyword evidence="3" id="KW-0804">Transcription</keyword>
<dbReference type="InterPro" id="IPR036388">
    <property type="entry name" value="WH-like_DNA-bd_sf"/>
</dbReference>
<dbReference type="GO" id="GO:0005829">
    <property type="term" value="C:cytosol"/>
    <property type="evidence" value="ECO:0007669"/>
    <property type="project" value="TreeGrafter"/>
</dbReference>
<proteinExistence type="predicted"/>
<feature type="domain" description="HTH asnC-type" evidence="4">
    <location>
        <begin position="6"/>
        <end position="69"/>
    </location>
</feature>
<evidence type="ECO:0000256" key="1">
    <source>
        <dbReference type="ARBA" id="ARBA00023015"/>
    </source>
</evidence>
<dbReference type="PROSITE" id="PS50956">
    <property type="entry name" value="HTH_ASNC_2"/>
    <property type="match status" value="1"/>
</dbReference>
<dbReference type="SMART" id="SM00344">
    <property type="entry name" value="HTH_ASNC"/>
    <property type="match status" value="1"/>
</dbReference>
<dbReference type="Pfam" id="PF13404">
    <property type="entry name" value="HTH_AsnC-type"/>
    <property type="match status" value="1"/>
</dbReference>
<dbReference type="PRINTS" id="PR00033">
    <property type="entry name" value="HTHASNC"/>
</dbReference>
<dbReference type="PANTHER" id="PTHR30154">
    <property type="entry name" value="LEUCINE-RESPONSIVE REGULATORY PROTEIN"/>
    <property type="match status" value="1"/>
</dbReference>
<name>A0A075G5H3_9ARCH</name>
<keyword evidence="1" id="KW-0805">Transcription regulation</keyword>
<keyword evidence="2" id="KW-0238">DNA-binding</keyword>
<dbReference type="Gene3D" id="3.30.70.920">
    <property type="match status" value="1"/>
</dbReference>
<reference evidence="5" key="1">
    <citation type="journal article" date="2014" name="Genome Biol. Evol.">
        <title>Pangenome evidence for extensive interdomain horizontal transfer affecting lineage core and shell genes in uncultured planktonic thaumarchaeota and euryarchaeota.</title>
        <authorList>
            <person name="Deschamps P."/>
            <person name="Zivanovic Y."/>
            <person name="Moreira D."/>
            <person name="Rodriguez-Valera F."/>
            <person name="Lopez-Garcia P."/>
        </authorList>
    </citation>
    <scope>NUCLEOTIDE SEQUENCE</scope>
</reference>
<dbReference type="SUPFAM" id="SSF46785">
    <property type="entry name" value="Winged helix' DNA-binding domain"/>
    <property type="match status" value="1"/>
</dbReference>
<protein>
    <submittedName>
        <fullName evidence="5">Transcriptional regulator (Lrp)</fullName>
    </submittedName>
</protein>
<evidence type="ECO:0000259" key="4">
    <source>
        <dbReference type="PROSITE" id="PS50956"/>
    </source>
</evidence>
<dbReference type="InterPro" id="IPR000485">
    <property type="entry name" value="AsnC-type_HTH_dom"/>
</dbReference>
<dbReference type="Pfam" id="PF01037">
    <property type="entry name" value="AsnC_trans_reg"/>
    <property type="match status" value="1"/>
</dbReference>
<dbReference type="EMBL" id="KF900541">
    <property type="protein sequence ID" value="AIE98679.1"/>
    <property type="molecule type" value="Genomic_DNA"/>
</dbReference>
<dbReference type="GO" id="GO:0043565">
    <property type="term" value="F:sequence-specific DNA binding"/>
    <property type="evidence" value="ECO:0007669"/>
    <property type="project" value="InterPro"/>
</dbReference>
<dbReference type="InterPro" id="IPR019888">
    <property type="entry name" value="Tscrpt_reg_AsnC-like"/>
</dbReference>
<sequence>MFLLKLDEVDYRIITTLQNNARASLKHLARKSGVSIPTVRDRIIKLLETGIIKSLTAIVDHNRLSGGLIVFLTLETKLPESKNISELLKNIPEIIEAYTTTGEHDIIMKVFVPDTKALEELINNKINQIPGIEKCKSNFVMGTILEKQATRMSSELGVEITCANCNRLIENEIRIKTMSGNDLFFCSDNCKSIHNE</sequence>
<dbReference type="AlphaFoldDB" id="A0A075G5H3"/>
<evidence type="ECO:0000256" key="3">
    <source>
        <dbReference type="ARBA" id="ARBA00023163"/>
    </source>
</evidence>
<accession>A0A075G5H3</accession>
<dbReference type="InterPro" id="IPR011008">
    <property type="entry name" value="Dimeric_a/b-barrel"/>
</dbReference>
<gene>
    <name evidence="5" type="primary">lrp</name>
</gene>
<dbReference type="Gene3D" id="1.10.10.10">
    <property type="entry name" value="Winged helix-like DNA-binding domain superfamily/Winged helix DNA-binding domain"/>
    <property type="match status" value="1"/>
</dbReference>
<dbReference type="InterPro" id="IPR019887">
    <property type="entry name" value="Tscrpt_reg_AsnC/Lrp_C"/>
</dbReference>